<keyword evidence="1 6" id="KW-0963">Cytoplasm</keyword>
<keyword evidence="4 6" id="KW-0067">ATP-binding</keyword>
<reference evidence="7 8" key="1">
    <citation type="submission" date="2021-06" db="EMBL/GenBank/DDBJ databases">
        <title>Complete genome of Haloferula helveola possessing various polysaccharide degrading enzymes.</title>
        <authorList>
            <person name="Takami H."/>
            <person name="Huang C."/>
            <person name="Hamasaki K."/>
        </authorList>
    </citation>
    <scope>NUCLEOTIDE SEQUENCE [LARGE SCALE GENOMIC DNA]</scope>
    <source>
        <strain evidence="7 8">CN-1</strain>
    </source>
</reference>
<accession>A0ABN6H038</accession>
<organism evidence="7 8">
    <name type="scientific">Haloferula helveola</name>
    <dbReference type="NCBI Taxonomy" id="490095"/>
    <lineage>
        <taxon>Bacteria</taxon>
        <taxon>Pseudomonadati</taxon>
        <taxon>Verrucomicrobiota</taxon>
        <taxon>Verrucomicrobiia</taxon>
        <taxon>Verrucomicrobiales</taxon>
        <taxon>Verrucomicrobiaceae</taxon>
        <taxon>Haloferula</taxon>
    </lineage>
</organism>
<sequence>MLRSLRVVDFRCFPGLGLEVPDSGAVFTGRNAQGKTSVLEAVCLLVRLQSPRTSRMATLARVGGAGGFGVAGEAWGAERRVDWAPRRPMGYRSDGEERSTQGAYLEDGGLLVWMGNEDLDLVRGGGELRRRYLDFIGMQVEPAYRRALGRYRRAVKAKNFLLKDARPREAEIRSYESVMIESAAVLRPVRSDLVARLAPEVARYQSSIAGHEEGIEVVYEPAGGMDLGVAIEQAAERERKQRRTLVGPHRDELVLKINGLAADSFASEGQQRTLALALKLAQGQVLADRRGTQPVWLIDDIFGELDVGRRNAVLRALPPNAQKWITTTHLDWLEASPEFQELARFAVKAGTVAAEG</sequence>
<dbReference type="PANTHER" id="PTHR32182:SF0">
    <property type="entry name" value="DNA REPLICATION AND REPAIR PROTEIN RECF"/>
    <property type="match status" value="1"/>
</dbReference>
<protein>
    <recommendedName>
        <fullName evidence="6">DNA replication and repair protein RecF</fullName>
    </recommendedName>
</protein>
<keyword evidence="3 6" id="KW-0547">Nucleotide-binding</keyword>
<evidence type="ECO:0000256" key="3">
    <source>
        <dbReference type="ARBA" id="ARBA00022741"/>
    </source>
</evidence>
<evidence type="ECO:0000256" key="4">
    <source>
        <dbReference type="ARBA" id="ARBA00022840"/>
    </source>
</evidence>
<evidence type="ECO:0000256" key="1">
    <source>
        <dbReference type="ARBA" id="ARBA00022490"/>
    </source>
</evidence>
<dbReference type="Proteomes" id="UP001374893">
    <property type="component" value="Chromosome"/>
</dbReference>
<keyword evidence="6" id="KW-0742">SOS response</keyword>
<dbReference type="PANTHER" id="PTHR32182">
    <property type="entry name" value="DNA REPLICATION AND REPAIR PROTEIN RECF"/>
    <property type="match status" value="1"/>
</dbReference>
<evidence type="ECO:0000313" key="8">
    <source>
        <dbReference type="Proteomes" id="UP001374893"/>
    </source>
</evidence>
<dbReference type="Gene3D" id="3.40.50.300">
    <property type="entry name" value="P-loop containing nucleotide triphosphate hydrolases"/>
    <property type="match status" value="1"/>
</dbReference>
<evidence type="ECO:0000256" key="6">
    <source>
        <dbReference type="HAMAP-Rule" id="MF_00365"/>
    </source>
</evidence>
<comment type="subcellular location">
    <subcellularLocation>
        <location evidence="6">Cytoplasm</location>
    </subcellularLocation>
</comment>
<keyword evidence="5 6" id="KW-0238">DNA-binding</keyword>
<evidence type="ECO:0000256" key="2">
    <source>
        <dbReference type="ARBA" id="ARBA00022705"/>
    </source>
</evidence>
<dbReference type="InterPro" id="IPR001238">
    <property type="entry name" value="DNA-binding_RecF"/>
</dbReference>
<name>A0ABN6H038_9BACT</name>
<evidence type="ECO:0000256" key="5">
    <source>
        <dbReference type="ARBA" id="ARBA00023125"/>
    </source>
</evidence>
<dbReference type="SUPFAM" id="SSF52540">
    <property type="entry name" value="P-loop containing nucleoside triphosphate hydrolases"/>
    <property type="match status" value="1"/>
</dbReference>
<proteinExistence type="inferred from homology"/>
<keyword evidence="6" id="KW-0227">DNA damage</keyword>
<evidence type="ECO:0000313" key="7">
    <source>
        <dbReference type="EMBL" id="BCX46124.1"/>
    </source>
</evidence>
<dbReference type="RefSeq" id="WP_338687487.1">
    <property type="nucleotide sequence ID" value="NZ_AP024702.1"/>
</dbReference>
<keyword evidence="2 6" id="KW-0235">DNA replication</keyword>
<feature type="binding site" evidence="6">
    <location>
        <begin position="29"/>
        <end position="36"/>
    </location>
    <ligand>
        <name>ATP</name>
        <dbReference type="ChEBI" id="CHEBI:30616"/>
    </ligand>
</feature>
<keyword evidence="6" id="KW-0234">DNA repair</keyword>
<dbReference type="HAMAP" id="MF_00365">
    <property type="entry name" value="RecF"/>
    <property type="match status" value="1"/>
</dbReference>
<comment type="similarity">
    <text evidence="6">Belongs to the RecF family.</text>
</comment>
<dbReference type="EMBL" id="AP024702">
    <property type="protein sequence ID" value="BCX46124.1"/>
    <property type="molecule type" value="Genomic_DNA"/>
</dbReference>
<dbReference type="NCBIfam" id="TIGR00611">
    <property type="entry name" value="recf"/>
    <property type="match status" value="1"/>
</dbReference>
<dbReference type="InterPro" id="IPR027417">
    <property type="entry name" value="P-loop_NTPase"/>
</dbReference>
<gene>
    <name evidence="6 7" type="primary">recF</name>
    <name evidence="7" type="ORF">HAHE_00320</name>
</gene>
<dbReference type="InterPro" id="IPR042174">
    <property type="entry name" value="RecF_2"/>
</dbReference>
<dbReference type="Gene3D" id="1.20.1050.90">
    <property type="entry name" value="RecF/RecN/SMC, N-terminal domain"/>
    <property type="match status" value="1"/>
</dbReference>
<keyword evidence="8" id="KW-1185">Reference proteome</keyword>
<comment type="function">
    <text evidence="6">The RecF protein is involved in DNA metabolism; it is required for DNA replication and normal SOS inducibility. RecF binds preferentially to single-stranded, linear DNA. It also seems to bind ATP.</text>
</comment>